<organism evidence="1 2">
    <name type="scientific">Pseudomonas mandelii PD30</name>
    <dbReference type="NCBI Taxonomy" id="1419583"/>
    <lineage>
        <taxon>Bacteria</taxon>
        <taxon>Pseudomonadati</taxon>
        <taxon>Pseudomonadota</taxon>
        <taxon>Gammaproteobacteria</taxon>
        <taxon>Pseudomonadales</taxon>
        <taxon>Pseudomonadaceae</taxon>
        <taxon>Pseudomonas</taxon>
    </lineage>
</organism>
<accession>A0A059L2Q1</accession>
<dbReference type="EMBL" id="AZQQ01000078">
    <property type="protein sequence ID" value="KDD68390.1"/>
    <property type="molecule type" value="Genomic_DNA"/>
</dbReference>
<dbReference type="AlphaFoldDB" id="A0A059L2Q1"/>
<protein>
    <submittedName>
        <fullName evidence="1">Uncharacterized protein</fullName>
    </submittedName>
</protein>
<sequence length="31" mass="3596">MNDDAVYLKNRVIFIASRLAPQRARQMLFSA</sequence>
<reference evidence="1 2" key="1">
    <citation type="submission" date="2013-12" db="EMBL/GenBank/DDBJ databases">
        <authorList>
            <person name="Formusa P.A."/>
            <person name="Habash M."/>
            <person name="Lee H."/>
            <person name="Trevors J.T."/>
        </authorList>
    </citation>
    <scope>NUCLEOTIDE SEQUENCE [LARGE SCALE GENOMIC DNA]</scope>
    <source>
        <strain evidence="1 2">PD30</strain>
    </source>
</reference>
<name>A0A059L2Q1_9PSED</name>
<gene>
    <name evidence="1" type="ORF">V466_14430</name>
</gene>
<dbReference type="Proteomes" id="UP000026739">
    <property type="component" value="Unassembled WGS sequence"/>
</dbReference>
<comment type="caution">
    <text evidence="1">The sequence shown here is derived from an EMBL/GenBank/DDBJ whole genome shotgun (WGS) entry which is preliminary data.</text>
</comment>
<proteinExistence type="predicted"/>
<evidence type="ECO:0000313" key="1">
    <source>
        <dbReference type="EMBL" id="KDD68390.1"/>
    </source>
</evidence>
<evidence type="ECO:0000313" key="2">
    <source>
        <dbReference type="Proteomes" id="UP000026739"/>
    </source>
</evidence>